<feature type="non-terminal residue" evidence="1">
    <location>
        <position position="100"/>
    </location>
</feature>
<dbReference type="PANTHER" id="PTHR13402">
    <property type="entry name" value="RGPR-RELATED"/>
    <property type="match status" value="1"/>
</dbReference>
<dbReference type="GO" id="GO:0070971">
    <property type="term" value="C:endoplasmic reticulum exit site"/>
    <property type="evidence" value="ECO:0007669"/>
    <property type="project" value="TreeGrafter"/>
</dbReference>
<dbReference type="PANTHER" id="PTHR13402:SF6">
    <property type="entry name" value="SECRETORY 16, ISOFORM I"/>
    <property type="match status" value="1"/>
</dbReference>
<gene>
    <name evidence="1" type="ORF">Taro_015104</name>
</gene>
<dbReference type="GO" id="GO:0070973">
    <property type="term" value="P:protein localization to endoplasmic reticulum exit site"/>
    <property type="evidence" value="ECO:0007669"/>
    <property type="project" value="TreeGrafter"/>
</dbReference>
<accession>A0A843UL78</accession>
<keyword evidence="2" id="KW-1185">Reference proteome</keyword>
<reference evidence="1" key="1">
    <citation type="submission" date="2017-07" db="EMBL/GenBank/DDBJ databases">
        <title>Taro Niue Genome Assembly and Annotation.</title>
        <authorList>
            <person name="Atibalentja N."/>
            <person name="Keating K."/>
            <person name="Fields C.J."/>
        </authorList>
    </citation>
    <scope>NUCLEOTIDE SEQUENCE</scope>
    <source>
        <strain evidence="1">Niue_2</strain>
        <tissue evidence="1">Leaf</tissue>
    </source>
</reference>
<dbReference type="Proteomes" id="UP000652761">
    <property type="component" value="Unassembled WGS sequence"/>
</dbReference>
<evidence type="ECO:0000313" key="1">
    <source>
        <dbReference type="EMBL" id="MQL82634.1"/>
    </source>
</evidence>
<feature type="non-terminal residue" evidence="1">
    <location>
        <position position="1"/>
    </location>
</feature>
<protein>
    <submittedName>
        <fullName evidence="1">Uncharacterized protein</fullName>
    </submittedName>
</protein>
<dbReference type="EMBL" id="NMUH01000644">
    <property type="protein sequence ID" value="MQL82634.1"/>
    <property type="molecule type" value="Genomic_DNA"/>
</dbReference>
<comment type="caution">
    <text evidence="1">The sequence shown here is derived from an EMBL/GenBank/DDBJ whole genome shotgun (WGS) entry which is preliminary data.</text>
</comment>
<organism evidence="1 2">
    <name type="scientific">Colocasia esculenta</name>
    <name type="common">Wild taro</name>
    <name type="synonym">Arum esculentum</name>
    <dbReference type="NCBI Taxonomy" id="4460"/>
    <lineage>
        <taxon>Eukaryota</taxon>
        <taxon>Viridiplantae</taxon>
        <taxon>Streptophyta</taxon>
        <taxon>Embryophyta</taxon>
        <taxon>Tracheophyta</taxon>
        <taxon>Spermatophyta</taxon>
        <taxon>Magnoliopsida</taxon>
        <taxon>Liliopsida</taxon>
        <taxon>Araceae</taxon>
        <taxon>Aroideae</taxon>
        <taxon>Colocasieae</taxon>
        <taxon>Colocasia</taxon>
    </lineage>
</organism>
<dbReference type="AlphaFoldDB" id="A0A843UL78"/>
<proteinExistence type="predicted"/>
<sequence length="100" mass="11460">FKIQVTTTHTCYLVAEAKFESYSDKARLCLIGVDRWKCPRTYISPEAIQVGECLGMEINDINKLKFFETTGEEVSKEHNSVKTKNPSAWFVEGVKERNLL</sequence>
<dbReference type="GO" id="GO:0007030">
    <property type="term" value="P:Golgi organization"/>
    <property type="evidence" value="ECO:0007669"/>
    <property type="project" value="TreeGrafter"/>
</dbReference>
<name>A0A843UL78_COLES</name>
<dbReference type="GO" id="GO:0012507">
    <property type="term" value="C:ER to Golgi transport vesicle membrane"/>
    <property type="evidence" value="ECO:0007669"/>
    <property type="project" value="TreeGrafter"/>
</dbReference>
<evidence type="ECO:0000313" key="2">
    <source>
        <dbReference type="Proteomes" id="UP000652761"/>
    </source>
</evidence>